<name>A0A285PTT0_9FIRM</name>
<sequence length="518" mass="58363">MRKENKWKKWFLVFAFTMMLGFIWKTDSFAAEKAGNIIVSVEKFTIGQGYLIDPTITPFYKGEHFSDVLLRVLRENGYEANVKNSEMGFYLALIYNADNGKYEVPDCIKSMPNMTTANGEGLKCPTGNEKNKDAPKLGEFSYMPSSGWLYSKNGEFPNYVMSDCEMSDGDVIRVQFTLYGYGADLGDSNESMKDALNLPKREEITKRLALISQNRAACFLNDDCRKAYGDAYDAVIDLDTLQEKMDMVYNALPSEEAINDYVVSYNEKLVQDLMTRIKKIGEVTLEKERDIIGIRNTYNSFNDEQKSKVSPESLEILTNAEKEIVQLKNEQKADSVISQINALGTVSLSNESQVVAARKAYNALTTEQKALVSAEILSKLTQAEQNISQLKAQVAAEKAATEQKAEQEAQQKALQQALINQNTPAKTTLKSVKKIGTKKAKLTWKKVNVASGYEIYMSMKKSSGYKKIKTIKKAKTVTFTKSGLKKKQTYYFKVRTYRIVNGVTYYGNDSNVKKVNIK</sequence>
<dbReference type="Proteomes" id="UP000217549">
    <property type="component" value="Chromosome I"/>
</dbReference>
<gene>
    <name evidence="2" type="ORF">EHLA_2024</name>
</gene>
<dbReference type="Gene3D" id="2.60.40.10">
    <property type="entry name" value="Immunoglobulins"/>
    <property type="match status" value="1"/>
</dbReference>
<organism evidence="2 3">
    <name type="scientific">Anaerobutyricum hallii</name>
    <dbReference type="NCBI Taxonomy" id="39488"/>
    <lineage>
        <taxon>Bacteria</taxon>
        <taxon>Bacillati</taxon>
        <taxon>Bacillota</taxon>
        <taxon>Clostridia</taxon>
        <taxon>Lachnospirales</taxon>
        <taxon>Lachnospiraceae</taxon>
        <taxon>Anaerobutyricum</taxon>
    </lineage>
</organism>
<reference evidence="3" key="1">
    <citation type="submission" date="2017-09" db="EMBL/GenBank/DDBJ databases">
        <authorList>
            <person name="Shetty A S."/>
        </authorList>
    </citation>
    <scope>NUCLEOTIDE SEQUENCE [LARGE SCALE GENOMIC DNA]</scope>
</reference>
<dbReference type="RefSeq" id="WP_096240620.1">
    <property type="nucleotide sequence ID" value="NZ_LT907978.1"/>
</dbReference>
<evidence type="ECO:0000313" key="3">
    <source>
        <dbReference type="Proteomes" id="UP000217549"/>
    </source>
</evidence>
<proteinExistence type="predicted"/>
<dbReference type="EMBL" id="LT907978">
    <property type="protein sequence ID" value="SOB72657.1"/>
    <property type="molecule type" value="Genomic_DNA"/>
</dbReference>
<dbReference type="KEGG" id="ehl:EHLA_2024"/>
<evidence type="ECO:0000256" key="1">
    <source>
        <dbReference type="SAM" id="Coils"/>
    </source>
</evidence>
<keyword evidence="3" id="KW-1185">Reference proteome</keyword>
<keyword evidence="1" id="KW-0175">Coiled coil</keyword>
<accession>A0A285PTT0</accession>
<dbReference type="InterPro" id="IPR013783">
    <property type="entry name" value="Ig-like_fold"/>
</dbReference>
<feature type="coiled-coil region" evidence="1">
    <location>
        <begin position="373"/>
        <end position="417"/>
    </location>
</feature>
<protein>
    <submittedName>
        <fullName evidence="2">Fibronectin type III</fullName>
    </submittedName>
</protein>
<dbReference type="SUPFAM" id="SSF49265">
    <property type="entry name" value="Fibronectin type III"/>
    <property type="match status" value="1"/>
</dbReference>
<dbReference type="AlphaFoldDB" id="A0A285PTT0"/>
<evidence type="ECO:0000313" key="2">
    <source>
        <dbReference type="EMBL" id="SOB72657.1"/>
    </source>
</evidence>
<dbReference type="InterPro" id="IPR036116">
    <property type="entry name" value="FN3_sf"/>
</dbReference>